<accession>A0A8J6TZ59</accession>
<dbReference type="InterPro" id="IPR011727">
    <property type="entry name" value="CHP02117"/>
</dbReference>
<protein>
    <submittedName>
        <fullName evidence="2">TIGR02117 family protein</fullName>
    </submittedName>
</protein>
<keyword evidence="1" id="KW-1133">Transmembrane helix</keyword>
<evidence type="ECO:0000256" key="1">
    <source>
        <dbReference type="SAM" id="Phobius"/>
    </source>
</evidence>
<keyword evidence="1" id="KW-0472">Membrane</keyword>
<dbReference type="Proteomes" id="UP000652681">
    <property type="component" value="Unassembled WGS sequence"/>
</dbReference>
<keyword evidence="3" id="KW-1185">Reference proteome</keyword>
<gene>
    <name evidence="2" type="ORF">H9Y05_04460</name>
</gene>
<feature type="transmembrane region" description="Helical" evidence="1">
    <location>
        <begin position="12"/>
        <end position="34"/>
    </location>
</feature>
<dbReference type="AlphaFoldDB" id="A0A8J6TZ59"/>
<dbReference type="EMBL" id="JACVEL010000002">
    <property type="protein sequence ID" value="MBC9811723.1"/>
    <property type="molecule type" value="Genomic_DNA"/>
</dbReference>
<proteinExistence type="predicted"/>
<organism evidence="2 3">
    <name type="scientific">Taishania pollutisoli</name>
    <dbReference type="NCBI Taxonomy" id="2766479"/>
    <lineage>
        <taxon>Bacteria</taxon>
        <taxon>Pseudomonadati</taxon>
        <taxon>Bacteroidota</taxon>
        <taxon>Flavobacteriia</taxon>
        <taxon>Flavobacteriales</taxon>
        <taxon>Crocinitomicaceae</taxon>
        <taxon>Taishania</taxon>
    </lineage>
</organism>
<comment type="caution">
    <text evidence="2">The sequence shown here is derived from an EMBL/GenBank/DDBJ whole genome shotgun (WGS) entry which is preliminary data.</text>
</comment>
<dbReference type="Pfam" id="PF09601">
    <property type="entry name" value="DUF2459"/>
    <property type="match status" value="1"/>
</dbReference>
<dbReference type="NCBIfam" id="TIGR02117">
    <property type="entry name" value="chp_urease_rgn"/>
    <property type="match status" value="1"/>
</dbReference>
<evidence type="ECO:0000313" key="3">
    <source>
        <dbReference type="Proteomes" id="UP000652681"/>
    </source>
</evidence>
<evidence type="ECO:0000313" key="2">
    <source>
        <dbReference type="EMBL" id="MBC9811723.1"/>
    </source>
</evidence>
<sequence>MNTKKFVKTTGKAAFGIVEFLLLYAIAGTFMSFVPVNQHASQKDDVSIYILSNGVHTDIVVPIKNEQIDWNQFVRFDYTAGKDSLAHFVAFGWGDKGFYLDTPTWSELKVSTAFKAAFALSEAAIHTTFYREMTEGEKCVKINVSREQYRLLIDYIKDSFDTDEQNRFIHIQTTANYGENDTFYEAKGTYNLFYTCNTWANNGLKSCQQKASLWTLLDKGIFYQYEEI</sequence>
<dbReference type="RefSeq" id="WP_163490839.1">
    <property type="nucleotide sequence ID" value="NZ_JACVEL010000002.1"/>
</dbReference>
<name>A0A8J6TZ59_9FLAO</name>
<reference evidence="2" key="1">
    <citation type="submission" date="2020-09" db="EMBL/GenBank/DDBJ databases">
        <title>Taishania pollutisoli gen. nov., sp. nov., Isolated from Tetrabromobisphenol A-Contaminated Soil.</title>
        <authorList>
            <person name="Chen Q."/>
        </authorList>
    </citation>
    <scope>NUCLEOTIDE SEQUENCE</scope>
    <source>
        <strain evidence="2">CZZ-1</strain>
    </source>
</reference>
<keyword evidence="1" id="KW-0812">Transmembrane</keyword>